<keyword evidence="4" id="KW-1185">Reference proteome</keyword>
<proteinExistence type="predicted"/>
<gene>
    <name evidence="3" type="ORF">FCL40_14805</name>
</gene>
<sequence length="475" mass="50999">MTPSTAPAAAPWATATTPPTSTASCLRSKETMEMKHTTIALGIVSALALAPAAEASLSGCTFQQQGTRQTQVYFANGINTRYADAQIASDTLRSQYKRRLESQQENSSYQFFPAYNLSQGFTTDVIQVFQQKLHEDPDGSIAYMVYDMLQAGLSNDAIRQTVAIAVTDGYLLAATLTDELLDQLADTMAQIAADALKDLVQVNDLHSGLYADALLNGKRVLIVAHSQGNLFTNTSVARVIEMLPDHSNSIGYFGVASPAARTVNGAGYVTADDDRVIQLLRATETVLPANIDNDPGLFDDPRDFLNHGFLESYLDSRLKSRERIDDGIAKLADTLAYPSLIAGEGAIRATLTWGEQPDVDLHVFEPGGAHVYYRRPMGSDGTLDVDDTNGFGPENYYVACDAVSPGTYDIGVNYFRGSATETASVTLYLGNGTTFGPRQLSLTDDQGSSGDDGPKPAFSLTVSDDGQGNALYSVE</sequence>
<comment type="caution">
    <text evidence="3">The sequence shown here is derived from an EMBL/GenBank/DDBJ whole genome shotgun (WGS) entry which is preliminary data.</text>
</comment>
<evidence type="ECO:0000259" key="2">
    <source>
        <dbReference type="Pfam" id="PF09906"/>
    </source>
</evidence>
<protein>
    <submittedName>
        <fullName evidence="3">DUF2135 domain-containing protein</fullName>
    </submittedName>
</protein>
<dbReference type="EMBL" id="SWCI01000012">
    <property type="protein sequence ID" value="TKB47744.1"/>
    <property type="molecule type" value="Genomic_DNA"/>
</dbReference>
<feature type="compositionally biased region" description="Polar residues" evidence="1">
    <location>
        <begin position="438"/>
        <end position="449"/>
    </location>
</feature>
<dbReference type="AlphaFoldDB" id="A0A4U1BC47"/>
<dbReference type="Pfam" id="PF09906">
    <property type="entry name" value="DUF2135"/>
    <property type="match status" value="1"/>
</dbReference>
<evidence type="ECO:0000256" key="1">
    <source>
        <dbReference type="SAM" id="MobiDB-lite"/>
    </source>
</evidence>
<feature type="region of interest" description="Disordered" evidence="1">
    <location>
        <begin position="1"/>
        <end position="23"/>
    </location>
</feature>
<organism evidence="3 4">
    <name type="scientific">Ferrimonas sediminicola</name>
    <dbReference type="NCBI Taxonomy" id="2569538"/>
    <lineage>
        <taxon>Bacteria</taxon>
        <taxon>Pseudomonadati</taxon>
        <taxon>Pseudomonadota</taxon>
        <taxon>Gammaproteobacteria</taxon>
        <taxon>Alteromonadales</taxon>
        <taxon>Ferrimonadaceae</taxon>
        <taxon>Ferrimonas</taxon>
    </lineage>
</organism>
<feature type="domain" description="DUF2135" evidence="2">
    <location>
        <begin position="405"/>
        <end position="429"/>
    </location>
</feature>
<accession>A0A4U1BC47</accession>
<dbReference type="Proteomes" id="UP000305674">
    <property type="component" value="Unassembled WGS sequence"/>
</dbReference>
<dbReference type="OrthoDB" id="7060543at2"/>
<reference evidence="3 4" key="1">
    <citation type="submission" date="2019-04" db="EMBL/GenBank/DDBJ databases">
        <authorList>
            <person name="Hwang J.C."/>
        </authorList>
    </citation>
    <scope>NUCLEOTIDE SEQUENCE [LARGE SCALE GENOMIC DNA]</scope>
    <source>
        <strain evidence="3 4">IMCC35001</strain>
    </source>
</reference>
<name>A0A4U1BC47_9GAMM</name>
<feature type="region of interest" description="Disordered" evidence="1">
    <location>
        <begin position="438"/>
        <end position="475"/>
    </location>
</feature>
<dbReference type="InterPro" id="IPR019220">
    <property type="entry name" value="DUF2135"/>
</dbReference>
<evidence type="ECO:0000313" key="3">
    <source>
        <dbReference type="EMBL" id="TKB47744.1"/>
    </source>
</evidence>
<evidence type="ECO:0000313" key="4">
    <source>
        <dbReference type="Proteomes" id="UP000305674"/>
    </source>
</evidence>